<name>A0A9X4AFL7_9BACI</name>
<dbReference type="Pfam" id="PF04020">
    <property type="entry name" value="Phage_holin_4_2"/>
    <property type="match status" value="1"/>
</dbReference>
<dbReference type="Proteomes" id="UP001145069">
    <property type="component" value="Unassembled WGS sequence"/>
</dbReference>
<evidence type="ECO:0000313" key="3">
    <source>
        <dbReference type="Proteomes" id="UP001145069"/>
    </source>
</evidence>
<reference evidence="2" key="1">
    <citation type="submission" date="2022-06" db="EMBL/GenBank/DDBJ databases">
        <title>Aquibacillus sp. a new bacterium isolated from soil saline samples.</title>
        <authorList>
            <person name="Galisteo C."/>
            <person name="De La Haba R."/>
            <person name="Sanchez-Porro C."/>
            <person name="Ventosa A."/>
        </authorList>
    </citation>
    <scope>NUCLEOTIDE SEQUENCE</scope>
    <source>
        <strain evidence="2">3ASR75-54</strain>
    </source>
</reference>
<proteinExistence type="predicted"/>
<evidence type="ECO:0000256" key="1">
    <source>
        <dbReference type="SAM" id="Phobius"/>
    </source>
</evidence>
<keyword evidence="1" id="KW-1133">Transmembrane helix</keyword>
<dbReference type="InterPro" id="IPR007165">
    <property type="entry name" value="Phage_holin_4_2"/>
</dbReference>
<protein>
    <submittedName>
        <fullName evidence="2">Phage holin family protein</fullName>
    </submittedName>
</protein>
<keyword evidence="3" id="KW-1185">Reference proteome</keyword>
<keyword evidence="1" id="KW-0472">Membrane</keyword>
<dbReference type="AlphaFoldDB" id="A0A9X4AFL7"/>
<keyword evidence="1" id="KW-0812">Transmembrane</keyword>
<sequence>MKKWMLSILLNAVALIVVDQLFASFYLEGFGTALLASVILSVLNIFVKPLLVVLTLPITIVSFGLFLFVINAITLMITQVLLGSSFVISGFAMAIGAAVILSILNLILQRLIKDTILVQRR</sequence>
<evidence type="ECO:0000313" key="2">
    <source>
        <dbReference type="EMBL" id="MDC3416153.1"/>
    </source>
</evidence>
<feature type="transmembrane region" description="Helical" evidence="1">
    <location>
        <begin position="63"/>
        <end position="82"/>
    </location>
</feature>
<dbReference type="RefSeq" id="WP_272445136.1">
    <property type="nucleotide sequence ID" value="NZ_JAMQKC010000002.1"/>
</dbReference>
<dbReference type="PANTHER" id="PTHR37309">
    <property type="entry name" value="SLR0284 PROTEIN"/>
    <property type="match status" value="1"/>
</dbReference>
<comment type="caution">
    <text evidence="2">The sequence shown here is derived from an EMBL/GenBank/DDBJ whole genome shotgun (WGS) entry which is preliminary data.</text>
</comment>
<feature type="transmembrane region" description="Helical" evidence="1">
    <location>
        <begin position="88"/>
        <end position="108"/>
    </location>
</feature>
<accession>A0A9X4AFL7</accession>
<dbReference type="PANTHER" id="PTHR37309:SF1">
    <property type="entry name" value="SLR0284 PROTEIN"/>
    <property type="match status" value="1"/>
</dbReference>
<feature type="transmembrane region" description="Helical" evidence="1">
    <location>
        <begin position="33"/>
        <end position="56"/>
    </location>
</feature>
<organism evidence="2 3">
    <name type="scientific">Aquibacillus salsiterrae</name>
    <dbReference type="NCBI Taxonomy" id="2950439"/>
    <lineage>
        <taxon>Bacteria</taxon>
        <taxon>Bacillati</taxon>
        <taxon>Bacillota</taxon>
        <taxon>Bacilli</taxon>
        <taxon>Bacillales</taxon>
        <taxon>Bacillaceae</taxon>
        <taxon>Aquibacillus</taxon>
    </lineage>
</organism>
<dbReference type="EMBL" id="JAMQKC010000002">
    <property type="protein sequence ID" value="MDC3416153.1"/>
    <property type="molecule type" value="Genomic_DNA"/>
</dbReference>
<gene>
    <name evidence="2" type="ORF">NC799_04410</name>
</gene>